<keyword evidence="1" id="KW-0472">Membrane</keyword>
<protein>
    <recommendedName>
        <fullName evidence="1">Protein DltD</fullName>
    </recommendedName>
</protein>
<dbReference type="GO" id="GO:0070395">
    <property type="term" value="P:lipoteichoic acid biosynthetic process"/>
    <property type="evidence" value="ECO:0007669"/>
    <property type="project" value="UniProtKB-UniRule"/>
</dbReference>
<organism evidence="2 3">
    <name type="scientific">Clostridium niameyense</name>
    <dbReference type="NCBI Taxonomy" id="1622073"/>
    <lineage>
        <taxon>Bacteria</taxon>
        <taxon>Bacillati</taxon>
        <taxon>Bacillota</taxon>
        <taxon>Clostridia</taxon>
        <taxon>Eubacteriales</taxon>
        <taxon>Clostridiaceae</taxon>
        <taxon>Clostridium</taxon>
    </lineage>
</organism>
<accession>A0A6M0RCG2</accession>
<comment type="similarity">
    <text evidence="1">Belongs to the DltD family.</text>
</comment>
<sequence length="396" mass="46999">MKKLKSIFLAVILFFSSLFVLNSFLEKNINKFYSNEISSIYGNTIKDKGLILQKKSIDNNNLMIYGSSELGVNIEQNPVKFFPNKDNKFIVDLIGRGYCQSLKHGINFGALGNKLNNKDGVFVVSLQWFVGSGIDSQQFLMNFSEMQFYRIMDNKKISNKTKKKICERVYKLVGEDPNFKHISMYCSLYSSGNYAKKVVFQFMKPYYSLKKLILKTDDNLEAYKLVLKYKDKRKSRLNGELKNISWSQEFDKAEQQGKNKANNNKFYINNEYYNKYYKEKLPDLKNTSKNTELLVSEEFQDLDLMMDICKDINFKPMFVLMPTNGRWYDYIGVDKKKRVEFYDKVYNKIKERGFTVYRYDQYEYQPYFMEDAMHLGWKGWLTVDETISRYYKENEK</sequence>
<comment type="caution">
    <text evidence="2">The sequence shown here is derived from an EMBL/GenBank/DDBJ whole genome shotgun (WGS) entry which is preliminary data.</text>
</comment>
<dbReference type="AlphaFoldDB" id="A0A6M0RCG2"/>
<dbReference type="GO" id="GO:0005886">
    <property type="term" value="C:plasma membrane"/>
    <property type="evidence" value="ECO:0007669"/>
    <property type="project" value="UniProtKB-UniRule"/>
</dbReference>
<dbReference type="PANTHER" id="PTHR40039:SF1">
    <property type="entry name" value="PROTEIN DLTD"/>
    <property type="match status" value="1"/>
</dbReference>
<dbReference type="InterPro" id="IPR023896">
    <property type="entry name" value="LTA_DltD"/>
</dbReference>
<dbReference type="UniPathway" id="UPA00556"/>
<gene>
    <name evidence="2" type="primary">dltD</name>
    <name evidence="2" type="ORF">FDF74_12055</name>
</gene>
<dbReference type="RefSeq" id="WP_163249825.1">
    <property type="nucleotide sequence ID" value="NZ_SXDP01000015.1"/>
</dbReference>
<keyword evidence="1" id="KW-1003">Cell membrane</keyword>
<evidence type="ECO:0000313" key="2">
    <source>
        <dbReference type="EMBL" id="NEZ47914.1"/>
    </source>
</evidence>
<dbReference type="Pfam" id="PF04914">
    <property type="entry name" value="DltD"/>
    <property type="match status" value="1"/>
</dbReference>
<evidence type="ECO:0000256" key="1">
    <source>
        <dbReference type="PIRNR" id="PIRNR021438"/>
    </source>
</evidence>
<comment type="pathway">
    <text evidence="1">Cell wall biogenesis; lipoteichoic acid biosynthesis.</text>
</comment>
<keyword evidence="3" id="KW-1185">Reference proteome</keyword>
<dbReference type="Proteomes" id="UP000473885">
    <property type="component" value="Unassembled WGS sequence"/>
</dbReference>
<evidence type="ECO:0000313" key="3">
    <source>
        <dbReference type="Proteomes" id="UP000473885"/>
    </source>
</evidence>
<reference evidence="2 3" key="1">
    <citation type="submission" date="2019-04" db="EMBL/GenBank/DDBJ databases">
        <title>Genome sequencing of Clostridium botulinum Groups I-IV and Clostridium butyricum.</title>
        <authorList>
            <person name="Brunt J."/>
            <person name="Van Vliet A.H.M."/>
            <person name="Stringer S.C."/>
            <person name="Carter A.T."/>
            <person name="Peck M.W."/>
        </authorList>
    </citation>
    <scope>NUCLEOTIDE SEQUENCE [LARGE SCALE GENOMIC DNA]</scope>
    <source>
        <strain evidence="2 3">IFR 18/094</strain>
    </source>
</reference>
<dbReference type="PIRSF" id="PIRSF021438">
    <property type="entry name" value="DltD"/>
    <property type="match status" value="1"/>
</dbReference>
<proteinExistence type="inferred from homology"/>
<dbReference type="NCBIfam" id="TIGR04092">
    <property type="entry name" value="LTA_DltD"/>
    <property type="match status" value="1"/>
</dbReference>
<dbReference type="PANTHER" id="PTHR40039">
    <property type="entry name" value="PROTEIN DLTD"/>
    <property type="match status" value="1"/>
</dbReference>
<name>A0A6M0RCG2_9CLOT</name>
<dbReference type="EMBL" id="SXDP01000015">
    <property type="protein sequence ID" value="NEZ47914.1"/>
    <property type="molecule type" value="Genomic_DNA"/>
</dbReference>
<dbReference type="InterPro" id="IPR006998">
    <property type="entry name" value="DltD"/>
</dbReference>